<evidence type="ECO:0000313" key="2">
    <source>
        <dbReference type="Proteomes" id="UP001164459"/>
    </source>
</evidence>
<organism evidence="1 2">
    <name type="scientific">Nannocystis punicea</name>
    <dbReference type="NCBI Taxonomy" id="2995304"/>
    <lineage>
        <taxon>Bacteria</taxon>
        <taxon>Pseudomonadati</taxon>
        <taxon>Myxococcota</taxon>
        <taxon>Polyangia</taxon>
        <taxon>Nannocystales</taxon>
        <taxon>Nannocystaceae</taxon>
        <taxon>Nannocystis</taxon>
    </lineage>
</organism>
<dbReference type="RefSeq" id="WP_269033586.1">
    <property type="nucleotide sequence ID" value="NZ_CP114040.1"/>
</dbReference>
<name>A0ABY7GW86_9BACT</name>
<dbReference type="EMBL" id="CP114040">
    <property type="protein sequence ID" value="WAS91222.1"/>
    <property type="molecule type" value="Genomic_DNA"/>
</dbReference>
<reference evidence="1" key="1">
    <citation type="submission" date="2022-11" db="EMBL/GenBank/DDBJ databases">
        <title>Minimal conservation of predation-associated metabolite biosynthetic gene clusters underscores biosynthetic potential of Myxococcota including descriptions for ten novel species: Archangium lansinium sp. nov., Myxococcus landrumus sp. nov., Nannocystis bai.</title>
        <authorList>
            <person name="Ahearne A."/>
            <person name="Stevens C."/>
            <person name="Dowd S."/>
        </authorList>
    </citation>
    <scope>NUCLEOTIDE SEQUENCE</scope>
    <source>
        <strain evidence="1">Fl3</strain>
    </source>
</reference>
<accession>A0ABY7GW86</accession>
<gene>
    <name evidence="1" type="ORF">O0S08_33965</name>
</gene>
<sequence length="165" mass="17944">MRLRLGEHGGRWLELDDWYEPGGDALRFDDCEHALQLLGGLHQPAALLALRTRLAERHPGAHRLDDVAVLRQIAEALHTGALAVRERAYPRYSARLEVEVLAAARVVLPAPPPRIAEPSSLEPLAAAGPEPAPLPAIEPAAQVRALREAARSRAPFCEICRLTGS</sequence>
<dbReference type="Proteomes" id="UP001164459">
    <property type="component" value="Chromosome"/>
</dbReference>
<evidence type="ECO:0000313" key="1">
    <source>
        <dbReference type="EMBL" id="WAS91222.1"/>
    </source>
</evidence>
<protein>
    <submittedName>
        <fullName evidence="1">Uncharacterized protein</fullName>
    </submittedName>
</protein>
<proteinExistence type="predicted"/>
<keyword evidence="2" id="KW-1185">Reference proteome</keyword>